<dbReference type="EMBL" id="FWYW01000088">
    <property type="protein sequence ID" value="SME28941.1"/>
    <property type="molecule type" value="Genomic_DNA"/>
</dbReference>
<protein>
    <submittedName>
        <fullName evidence="1">Uncharacterized protein</fullName>
    </submittedName>
</protein>
<organism evidence="1 2">
    <name type="scientific">Bacillus paranthracis</name>
    <dbReference type="NCBI Taxonomy" id="2026186"/>
    <lineage>
        <taxon>Bacteria</taxon>
        <taxon>Bacillati</taxon>
        <taxon>Bacillota</taxon>
        <taxon>Bacilli</taxon>
        <taxon>Bacillales</taxon>
        <taxon>Bacillaceae</taxon>
        <taxon>Bacillus</taxon>
        <taxon>Bacillus cereus group</taxon>
    </lineage>
</organism>
<name>A0A7D8HA62_9BACI</name>
<dbReference type="Proteomes" id="UP000194422">
    <property type="component" value="Unassembled WGS sequence"/>
</dbReference>
<comment type="caution">
    <text evidence="1">The sequence shown here is derived from an EMBL/GenBank/DDBJ whole genome shotgun (WGS) entry which is preliminary data.</text>
</comment>
<reference evidence="1 2" key="1">
    <citation type="submission" date="2017-04" db="EMBL/GenBank/DDBJ databases">
        <authorList>
            <person name="Criscuolo A."/>
        </authorList>
    </citation>
    <scope>NUCLEOTIDE SEQUENCE [LARGE SCALE GENOMIC DNA]</scope>
    <source>
        <strain evidence="1">16-00174</strain>
    </source>
</reference>
<evidence type="ECO:0000313" key="1">
    <source>
        <dbReference type="EMBL" id="SME28941.1"/>
    </source>
</evidence>
<gene>
    <name evidence="1" type="ORF">BACERE00174_04472</name>
</gene>
<accession>A0A7D8HA62</accession>
<dbReference type="AlphaFoldDB" id="A0A7D8HA62"/>
<proteinExistence type="predicted"/>
<sequence length="34" mass="4040">MYKINNQTFYKATEAIQNSSIIANEVLIEWKIKH</sequence>
<evidence type="ECO:0000313" key="2">
    <source>
        <dbReference type="Proteomes" id="UP000194422"/>
    </source>
</evidence>